<evidence type="ECO:0000313" key="3">
    <source>
        <dbReference type="Proteomes" id="UP000274429"/>
    </source>
</evidence>
<dbReference type="SUPFAM" id="SSF101447">
    <property type="entry name" value="Formin homology 2 domain (FH2 domain)"/>
    <property type="match status" value="1"/>
</dbReference>
<evidence type="ECO:0000313" key="4">
    <source>
        <dbReference type="WBParaSite" id="TTAC_0000075601-mRNA-1"/>
    </source>
</evidence>
<dbReference type="SUPFAM" id="SSF52047">
    <property type="entry name" value="RNI-like"/>
    <property type="match status" value="1"/>
</dbReference>
<reference evidence="2 3" key="2">
    <citation type="submission" date="2018-11" db="EMBL/GenBank/DDBJ databases">
        <authorList>
            <consortium name="Pathogen Informatics"/>
        </authorList>
    </citation>
    <scope>NUCLEOTIDE SEQUENCE [LARGE SCALE GENOMIC DNA]</scope>
</reference>
<dbReference type="InterPro" id="IPR032675">
    <property type="entry name" value="LRR_dom_sf"/>
</dbReference>
<organism evidence="4">
    <name type="scientific">Hydatigena taeniaeformis</name>
    <name type="common">Feline tapeworm</name>
    <name type="synonym">Taenia taeniaeformis</name>
    <dbReference type="NCBI Taxonomy" id="6205"/>
    <lineage>
        <taxon>Eukaryota</taxon>
        <taxon>Metazoa</taxon>
        <taxon>Spiralia</taxon>
        <taxon>Lophotrochozoa</taxon>
        <taxon>Platyhelminthes</taxon>
        <taxon>Cestoda</taxon>
        <taxon>Eucestoda</taxon>
        <taxon>Cyclophyllidea</taxon>
        <taxon>Taeniidae</taxon>
        <taxon>Hydatigera</taxon>
    </lineage>
</organism>
<feature type="region of interest" description="Disordered" evidence="1">
    <location>
        <begin position="183"/>
        <end position="242"/>
    </location>
</feature>
<accession>A0A0R3WJB6</accession>
<protein>
    <submittedName>
        <fullName evidence="4">UBX domain-containing protein</fullName>
    </submittedName>
</protein>
<keyword evidence="3" id="KW-1185">Reference proteome</keyword>
<gene>
    <name evidence="2" type="ORF">TTAC_LOCUS757</name>
</gene>
<evidence type="ECO:0000313" key="2">
    <source>
        <dbReference type="EMBL" id="VDM16944.1"/>
    </source>
</evidence>
<evidence type="ECO:0000256" key="1">
    <source>
        <dbReference type="SAM" id="MobiDB-lite"/>
    </source>
</evidence>
<name>A0A0R3WJB6_HYDTA</name>
<reference evidence="4" key="1">
    <citation type="submission" date="2017-02" db="UniProtKB">
        <authorList>
            <consortium name="WormBaseParasite"/>
        </authorList>
    </citation>
    <scope>IDENTIFICATION</scope>
</reference>
<feature type="region of interest" description="Disordered" evidence="1">
    <location>
        <begin position="720"/>
        <end position="741"/>
    </location>
</feature>
<dbReference type="Gene3D" id="3.80.10.10">
    <property type="entry name" value="Ribonuclease Inhibitor"/>
    <property type="match status" value="1"/>
</dbReference>
<dbReference type="WBParaSite" id="TTAC_0000075601-mRNA-1">
    <property type="protein sequence ID" value="TTAC_0000075601-mRNA-1"/>
    <property type="gene ID" value="TTAC_0000075601"/>
</dbReference>
<dbReference type="EMBL" id="UYWX01000090">
    <property type="protein sequence ID" value="VDM16944.1"/>
    <property type="molecule type" value="Genomic_DNA"/>
</dbReference>
<dbReference type="AlphaFoldDB" id="A0A0R3WJB6"/>
<feature type="compositionally biased region" description="Pro residues" evidence="1">
    <location>
        <begin position="196"/>
        <end position="222"/>
    </location>
</feature>
<dbReference type="OrthoDB" id="6271780at2759"/>
<dbReference type="STRING" id="6205.A0A0R3WJB6"/>
<feature type="compositionally biased region" description="Low complexity" evidence="1">
    <location>
        <begin position="724"/>
        <end position="733"/>
    </location>
</feature>
<sequence length="741" mass="81263">DSIYPRILYTVQVHTRYVLRRSSLSKQQAEAKKLAAELRKEKQLAIETRLRIRQEMAEERALKRAQKGGVHELQPSDKLTTAAAMDTNLPVSESDASKIKIRFDRATATQGDLENFVQDILVGISTGEHEQLSLSLPCIHLFTLEPPRRQLNSESTRNTLLVDLGIVQNTRVVVSHDPAGCSASHVSAPAVGAPSLPSPPPDLLPSLPPLPPPPPPPPPPPQHLNSEPNSRAPPRIFRPPGSSGSAAIWRALRPLPPVAIPMERPDYRRAIPSLCRLCLRTVINLVKAVTEGGSRFDIHSRLDKLPELRDPGAIAGLYYLTSGVFLLPENLGAEILTKLCSDLAFNVASANLLKNFICNLDLKHYGLVSSELVITLARNWTCLTSLDLGGHLSHINPYAIQEIGKLKNLRVLGLDGSNSVDNNTIDAIAVLPNLEVLGISQTNVTNDGWQQLVYRYESEGQMVAPLRSLSVSDTYLHDVGLCAIVRLFPRLVKLDIDGTKVNGIAPVVCRVTPLAHLRCLNANASSLLCLPPCLLPPLTDVDKGLTRIDLRHCFDLRIEKVLSQLSGQPIAYLNGFFSHERMSFQCLHSLADLHLPLAEVDLTAINRHKALSMLSLCRLLQDFTTPHLSNLFLPRGPITVAEEGSLDQLVECLASMKSVNYLDFGDQAELLTPNQIFTLVGLMPSLGCVVARNLTAEQENWVQRGLPAHCRLRVQRHAVTGDESSNSNSNNNSFLQPAALP</sequence>
<proteinExistence type="predicted"/>
<dbReference type="Proteomes" id="UP000274429">
    <property type="component" value="Unassembled WGS sequence"/>
</dbReference>